<comment type="caution">
    <text evidence="1">The sequence shown here is derived from an EMBL/GenBank/DDBJ whole genome shotgun (WGS) entry which is preliminary data.</text>
</comment>
<accession>A0A816WVD5</accession>
<evidence type="ECO:0000313" key="2">
    <source>
        <dbReference type="Proteomes" id="UP000663824"/>
    </source>
</evidence>
<dbReference type="EMBL" id="CAJNRE010015562">
    <property type="protein sequence ID" value="CAF2138647.1"/>
    <property type="molecule type" value="Genomic_DNA"/>
</dbReference>
<reference evidence="1" key="1">
    <citation type="submission" date="2021-02" db="EMBL/GenBank/DDBJ databases">
        <authorList>
            <person name="Nowell W R."/>
        </authorList>
    </citation>
    <scope>NUCLEOTIDE SEQUENCE</scope>
</reference>
<evidence type="ECO:0000313" key="1">
    <source>
        <dbReference type="EMBL" id="CAF2138647.1"/>
    </source>
</evidence>
<gene>
    <name evidence="1" type="ORF">MBJ925_LOCUS29086</name>
</gene>
<proteinExistence type="predicted"/>
<organism evidence="1 2">
    <name type="scientific">Rotaria magnacalcarata</name>
    <dbReference type="NCBI Taxonomy" id="392030"/>
    <lineage>
        <taxon>Eukaryota</taxon>
        <taxon>Metazoa</taxon>
        <taxon>Spiralia</taxon>
        <taxon>Gnathifera</taxon>
        <taxon>Rotifera</taxon>
        <taxon>Eurotatoria</taxon>
        <taxon>Bdelloidea</taxon>
        <taxon>Philodinida</taxon>
        <taxon>Philodinidae</taxon>
        <taxon>Rotaria</taxon>
    </lineage>
</organism>
<protein>
    <submittedName>
        <fullName evidence="1">Uncharacterized protein</fullName>
    </submittedName>
</protein>
<name>A0A816WVD5_9BILA</name>
<dbReference type="Proteomes" id="UP000663824">
    <property type="component" value="Unassembled WGS sequence"/>
</dbReference>
<dbReference type="AlphaFoldDB" id="A0A816WVD5"/>
<sequence length="112" mass="12728">MTIPIVMLQKFIMLMGCSHWTKQQHDDADATINKLNQNGFKSLPYVTTEFDMSESESDDEEKLYSFQSIKKNHRQILTTKTSPPLNQSNSVNKTSFTVTNSALNNRLIQSGV</sequence>